<dbReference type="EMBL" id="JACLCP010000006">
    <property type="protein sequence ID" value="MBC2846536.1"/>
    <property type="molecule type" value="Genomic_DNA"/>
</dbReference>
<organism evidence="1 2">
    <name type="scientific">Winogradskyella flava</name>
    <dbReference type="NCBI Taxonomy" id="1884876"/>
    <lineage>
        <taxon>Bacteria</taxon>
        <taxon>Pseudomonadati</taxon>
        <taxon>Bacteroidota</taxon>
        <taxon>Flavobacteriia</taxon>
        <taxon>Flavobacteriales</taxon>
        <taxon>Flavobacteriaceae</taxon>
        <taxon>Winogradskyella</taxon>
    </lineage>
</organism>
<dbReference type="AlphaFoldDB" id="A0A842IXV8"/>
<dbReference type="Proteomes" id="UP000533900">
    <property type="component" value="Unassembled WGS sequence"/>
</dbReference>
<reference evidence="1" key="1">
    <citation type="submission" date="2020-08" db="EMBL/GenBank/DDBJ databases">
        <title>Winogradskyella ouciana sp. nov., isolated from the hadal seawater of the Mariana Trench.</title>
        <authorList>
            <person name="He X."/>
        </authorList>
    </citation>
    <scope>NUCLEOTIDE SEQUENCE [LARGE SCALE GENOMIC DNA]</scope>
    <source>
        <strain evidence="1">KCTC 52348</strain>
    </source>
</reference>
<name>A0A842IXV8_9FLAO</name>
<gene>
    <name evidence="1" type="ORF">H7F21_15635</name>
</gene>
<evidence type="ECO:0000313" key="2">
    <source>
        <dbReference type="Proteomes" id="UP000533900"/>
    </source>
</evidence>
<comment type="caution">
    <text evidence="1">The sequence shown here is derived from an EMBL/GenBank/DDBJ whole genome shotgun (WGS) entry which is preliminary data.</text>
</comment>
<dbReference type="RefSeq" id="WP_185790253.1">
    <property type="nucleotide sequence ID" value="NZ_JACLCP010000006.1"/>
</dbReference>
<keyword evidence="2" id="KW-1185">Reference proteome</keyword>
<evidence type="ECO:0000313" key="1">
    <source>
        <dbReference type="EMBL" id="MBC2846536.1"/>
    </source>
</evidence>
<sequence length="81" mass="8398">MKNLLNLGKALNKAEQKQVFGGGGARLTKDCGEQCECQTNSDCSGFGLPAGYEPIDCMQVGCGGTGNGYYQGSCVSGSCQY</sequence>
<protein>
    <submittedName>
        <fullName evidence="1">Uncharacterized protein</fullName>
    </submittedName>
</protein>
<accession>A0A842IXV8</accession>
<proteinExistence type="predicted"/>